<evidence type="ECO:0000259" key="7">
    <source>
        <dbReference type="Pfam" id="PF19358"/>
    </source>
</evidence>
<feature type="transmembrane region" description="Helical" evidence="5">
    <location>
        <begin position="340"/>
        <end position="365"/>
    </location>
</feature>
<evidence type="ECO:0000256" key="5">
    <source>
        <dbReference type="SAM" id="Phobius"/>
    </source>
</evidence>
<gene>
    <name evidence="8" type="ORF">NLF92_05985</name>
</gene>
<dbReference type="InterPro" id="IPR007016">
    <property type="entry name" value="O-antigen_ligase-rel_domated"/>
</dbReference>
<feature type="transmembrane region" description="Helical" evidence="5">
    <location>
        <begin position="246"/>
        <end position="262"/>
    </location>
</feature>
<feature type="transmembrane region" description="Helical" evidence="5">
    <location>
        <begin position="76"/>
        <end position="93"/>
    </location>
</feature>
<feature type="transmembrane region" description="Helical" evidence="5">
    <location>
        <begin position="386"/>
        <end position="406"/>
    </location>
</feature>
<dbReference type="Pfam" id="PF19358">
    <property type="entry name" value="DUF5935"/>
    <property type="match status" value="1"/>
</dbReference>
<dbReference type="Proteomes" id="UP001165413">
    <property type="component" value="Unassembled WGS sequence"/>
</dbReference>
<sequence>MISDLITLILVAFFVIYGMTRPHIAMCGLIWINTYKPQESSYAFMSGQPISFLFTLFFLIICLLNLKKVRIPRSKTYHFLSIGFMAWLTISHFDAHFPTFAALKYNNVIKSMIFCYLIPFVIISRKHLEQFLWISVISLATFAFFGGVKSLLGGGGYGMNLIGIFSTMWSEGSILTNQMLSIIPVLIFLGFNSQIAEKIKYFKWLALGYSLCCVLILIGTQARSGLVCLVLLLLFAVWYSKQKSKIIAVAVIIPFIILPLAPQEWFDRMSTIQSSDSVATEDSAMGRVVVWRWAVDYFRQNPLTGGGFLSYRANAGKLADYSRENEVVISTPYPKAYHNILFEVTGASGFVGLVFYLGILSYIFFTSRRLLQVHTEDKYIQMFSRATIISMLVYCAGGMFVNYAFYPWIYYLFAATVILKQEVENNKRN</sequence>
<evidence type="ECO:0000259" key="6">
    <source>
        <dbReference type="Pfam" id="PF04932"/>
    </source>
</evidence>
<evidence type="ECO:0000256" key="1">
    <source>
        <dbReference type="ARBA" id="ARBA00004141"/>
    </source>
</evidence>
<feature type="transmembrane region" description="Helical" evidence="5">
    <location>
        <begin position="201"/>
        <end position="218"/>
    </location>
</feature>
<dbReference type="RefSeq" id="WP_254099817.1">
    <property type="nucleotide sequence ID" value="NZ_JANATA010000008.1"/>
</dbReference>
<comment type="subcellular location">
    <subcellularLocation>
        <location evidence="1">Membrane</location>
        <topology evidence="1">Multi-pass membrane protein</topology>
    </subcellularLocation>
</comment>
<keyword evidence="4 5" id="KW-0472">Membrane</keyword>
<keyword evidence="8" id="KW-0436">Ligase</keyword>
<protein>
    <submittedName>
        <fullName evidence="8">O-glycosylation ligase, exosortase A system-associated</fullName>
    </submittedName>
</protein>
<keyword evidence="3 5" id="KW-1133">Transmembrane helix</keyword>
<dbReference type="Pfam" id="PF04932">
    <property type="entry name" value="Wzy_C"/>
    <property type="match status" value="1"/>
</dbReference>
<evidence type="ECO:0000256" key="4">
    <source>
        <dbReference type="ARBA" id="ARBA00023136"/>
    </source>
</evidence>
<evidence type="ECO:0000256" key="2">
    <source>
        <dbReference type="ARBA" id="ARBA00022692"/>
    </source>
</evidence>
<feature type="transmembrane region" description="Helical" evidence="5">
    <location>
        <begin position="131"/>
        <end position="152"/>
    </location>
</feature>
<feature type="transmembrane region" description="Helical" evidence="5">
    <location>
        <begin position="172"/>
        <end position="189"/>
    </location>
</feature>
<dbReference type="GO" id="GO:0016020">
    <property type="term" value="C:membrane"/>
    <property type="evidence" value="ECO:0007669"/>
    <property type="project" value="UniProtKB-SubCell"/>
</dbReference>
<feature type="transmembrane region" description="Helical" evidence="5">
    <location>
        <begin position="224"/>
        <end position="239"/>
    </location>
</feature>
<reference evidence="8" key="1">
    <citation type="submission" date="2022-07" db="EMBL/GenBank/DDBJ databases">
        <title>Characterization of the Novel Bacterium Alteromonas immobilis LMIT006 and Alteromonas gregis LMIT007.</title>
        <authorList>
            <person name="Lin X."/>
        </authorList>
    </citation>
    <scope>NUCLEOTIDE SEQUENCE</scope>
    <source>
        <strain evidence="8">LMIT007</strain>
    </source>
</reference>
<dbReference type="PANTHER" id="PTHR37422:SF13">
    <property type="entry name" value="LIPOPOLYSACCHARIDE BIOSYNTHESIS PROTEIN PA4999-RELATED"/>
    <property type="match status" value="1"/>
</dbReference>
<dbReference type="NCBIfam" id="TIGR03097">
    <property type="entry name" value="PEP_O_lig_1"/>
    <property type="match status" value="1"/>
</dbReference>
<organism evidence="8 9">
    <name type="scientific">Opacimonas viscosa</name>
    <dbReference type="NCBI Taxonomy" id="2961944"/>
    <lineage>
        <taxon>Bacteria</taxon>
        <taxon>Pseudomonadati</taxon>
        <taxon>Pseudomonadota</taxon>
        <taxon>Gammaproteobacteria</taxon>
        <taxon>Alteromonadales</taxon>
        <taxon>Alteromonadaceae</taxon>
        <taxon>Opacimonas</taxon>
    </lineage>
</organism>
<feature type="domain" description="DUF5935" evidence="7">
    <location>
        <begin position="3"/>
        <end position="189"/>
    </location>
</feature>
<dbReference type="InterPro" id="IPR017528">
    <property type="entry name" value="CHP03097O-antigen_lig-rel"/>
</dbReference>
<keyword evidence="9" id="KW-1185">Reference proteome</keyword>
<evidence type="ECO:0000313" key="8">
    <source>
        <dbReference type="EMBL" id="MCP3428492.1"/>
    </source>
</evidence>
<proteinExistence type="predicted"/>
<evidence type="ECO:0000313" key="9">
    <source>
        <dbReference type="Proteomes" id="UP001165413"/>
    </source>
</evidence>
<dbReference type="PANTHER" id="PTHR37422">
    <property type="entry name" value="TEICHURONIC ACID BIOSYNTHESIS PROTEIN TUAE"/>
    <property type="match status" value="1"/>
</dbReference>
<dbReference type="InterPro" id="IPR051533">
    <property type="entry name" value="WaaL-like"/>
</dbReference>
<dbReference type="AlphaFoldDB" id="A0AA41X249"/>
<evidence type="ECO:0000256" key="3">
    <source>
        <dbReference type="ARBA" id="ARBA00022989"/>
    </source>
</evidence>
<dbReference type="InterPro" id="IPR045979">
    <property type="entry name" value="DUF5935"/>
</dbReference>
<feature type="domain" description="O-antigen ligase-related" evidence="6">
    <location>
        <begin position="210"/>
        <end position="357"/>
    </location>
</feature>
<dbReference type="EMBL" id="JANATA010000008">
    <property type="protein sequence ID" value="MCP3428492.1"/>
    <property type="molecule type" value="Genomic_DNA"/>
</dbReference>
<dbReference type="GO" id="GO:0016874">
    <property type="term" value="F:ligase activity"/>
    <property type="evidence" value="ECO:0007669"/>
    <property type="project" value="UniProtKB-KW"/>
</dbReference>
<comment type="caution">
    <text evidence="8">The sequence shown here is derived from an EMBL/GenBank/DDBJ whole genome shotgun (WGS) entry which is preliminary data.</text>
</comment>
<accession>A0AA41X249</accession>
<feature type="transmembrane region" description="Helical" evidence="5">
    <location>
        <begin position="105"/>
        <end position="124"/>
    </location>
</feature>
<name>A0AA41X249_9ALTE</name>
<feature type="transmembrane region" description="Helical" evidence="5">
    <location>
        <begin position="43"/>
        <end position="64"/>
    </location>
</feature>
<keyword evidence="2 5" id="KW-0812">Transmembrane</keyword>